<evidence type="ECO:0000256" key="2">
    <source>
        <dbReference type="ARBA" id="ARBA00001947"/>
    </source>
</evidence>
<comment type="catalytic activity">
    <reaction evidence="9">
        <text>a 5'-end NAD(+)-phospho-ribonucleoside in mRNA + H2O = a 5'-end phospho-adenosine-phospho-ribonucleoside in mRNA + beta-nicotinamide D-ribonucleotide + 2 H(+)</text>
        <dbReference type="Rhea" id="RHEA:60876"/>
        <dbReference type="Rhea" id="RHEA-COMP:15698"/>
        <dbReference type="Rhea" id="RHEA-COMP:15719"/>
        <dbReference type="ChEBI" id="CHEBI:14649"/>
        <dbReference type="ChEBI" id="CHEBI:15377"/>
        <dbReference type="ChEBI" id="CHEBI:15378"/>
        <dbReference type="ChEBI" id="CHEBI:144029"/>
        <dbReference type="ChEBI" id="CHEBI:144051"/>
    </reaction>
    <physiologicalReaction direction="left-to-right" evidence="9">
        <dbReference type="Rhea" id="RHEA:60877"/>
    </physiologicalReaction>
</comment>
<dbReference type="Pfam" id="PF09296">
    <property type="entry name" value="NUDIX-like"/>
    <property type="match status" value="1"/>
</dbReference>
<dbReference type="InterPro" id="IPR000086">
    <property type="entry name" value="NUDIX_hydrolase_dom"/>
</dbReference>
<comment type="cofactor">
    <cofactor evidence="2">
        <name>Zn(2+)</name>
        <dbReference type="ChEBI" id="CHEBI:29105"/>
    </cofactor>
</comment>
<reference evidence="11 12" key="1">
    <citation type="submission" date="2023-07" db="EMBL/GenBank/DDBJ databases">
        <title>Genomic Encyclopedia of Type Strains, Phase IV (KMG-IV): sequencing the most valuable type-strain genomes for metagenomic binning, comparative biology and taxonomic classification.</title>
        <authorList>
            <person name="Goeker M."/>
        </authorList>
    </citation>
    <scope>NUCLEOTIDE SEQUENCE [LARGE SCALE GENOMIC DNA]</scope>
    <source>
        <strain evidence="11 12">DSM 11549</strain>
    </source>
</reference>
<dbReference type="PROSITE" id="PS51462">
    <property type="entry name" value="NUDIX"/>
    <property type="match status" value="1"/>
</dbReference>
<evidence type="ECO:0000256" key="1">
    <source>
        <dbReference type="ARBA" id="ARBA00001946"/>
    </source>
</evidence>
<dbReference type="InterPro" id="IPR015376">
    <property type="entry name" value="Znr_NADH_PPase"/>
</dbReference>
<evidence type="ECO:0000256" key="3">
    <source>
        <dbReference type="ARBA" id="ARBA00009595"/>
    </source>
</evidence>
<dbReference type="PROSITE" id="PS00893">
    <property type="entry name" value="NUDIX_BOX"/>
    <property type="match status" value="1"/>
</dbReference>
<dbReference type="Gene3D" id="3.90.79.20">
    <property type="match status" value="1"/>
</dbReference>
<evidence type="ECO:0000313" key="11">
    <source>
        <dbReference type="EMBL" id="MDQ0325164.1"/>
    </source>
</evidence>
<sequence length="318" mass="35245">MSSDFFDRPFLEMSAANGFAGNILDRQSEHRAEHAVETALGAPDARIHLFCEDRALVKIAAEPQAAFTFKEAEALGFDPATLILLGFADATPRLAAMAMPRDEWPEPLRAIDLRSLAVQGLLSADNLGALAQARSLLAWHQNHRFCARCGSETEMRAGGVKRHCPSCEREHFPRTDPVVIMLVIDSAQNHEACLLGRQHRFQPGMYSALAGFLEPGETIEAAVRREIAEEAGIRTGHVRYHSSQPWPFVSSLMIGCHAEAASNEITRDESELEDCRWFTREEVRRMLAGTHPDGLTAPPEMAIAHRLIADWADWAEAK</sequence>
<dbReference type="InterPro" id="IPR049734">
    <property type="entry name" value="NudC-like_C"/>
</dbReference>
<evidence type="ECO:0000256" key="8">
    <source>
        <dbReference type="ARBA" id="ARBA00023027"/>
    </source>
</evidence>
<keyword evidence="6 11" id="KW-0378">Hydrolase</keyword>
<evidence type="ECO:0000256" key="9">
    <source>
        <dbReference type="ARBA" id="ARBA00023679"/>
    </source>
</evidence>
<dbReference type="Gene3D" id="3.90.79.10">
    <property type="entry name" value="Nucleoside Triphosphate Pyrophosphohydrolase"/>
    <property type="match status" value="1"/>
</dbReference>
<dbReference type="Proteomes" id="UP001230253">
    <property type="component" value="Unassembled WGS sequence"/>
</dbReference>
<evidence type="ECO:0000256" key="4">
    <source>
        <dbReference type="ARBA" id="ARBA00012381"/>
    </source>
</evidence>
<dbReference type="EMBL" id="JAUSUK010000001">
    <property type="protein sequence ID" value="MDQ0325164.1"/>
    <property type="molecule type" value="Genomic_DNA"/>
</dbReference>
<dbReference type="PANTHER" id="PTHR42904">
    <property type="entry name" value="NUDIX HYDROLASE, NUDC SUBFAMILY"/>
    <property type="match status" value="1"/>
</dbReference>
<protein>
    <recommendedName>
        <fullName evidence="4">NAD(+) diphosphatase</fullName>
        <ecNumber evidence="4">3.6.1.22</ecNumber>
    </recommendedName>
</protein>
<evidence type="ECO:0000313" key="12">
    <source>
        <dbReference type="Proteomes" id="UP001230253"/>
    </source>
</evidence>
<keyword evidence="12" id="KW-1185">Reference proteome</keyword>
<dbReference type="GO" id="GO:0016787">
    <property type="term" value="F:hydrolase activity"/>
    <property type="evidence" value="ECO:0007669"/>
    <property type="project" value="UniProtKB-KW"/>
</dbReference>
<dbReference type="InterPro" id="IPR020084">
    <property type="entry name" value="NUDIX_hydrolase_CS"/>
</dbReference>
<evidence type="ECO:0000256" key="6">
    <source>
        <dbReference type="ARBA" id="ARBA00022801"/>
    </source>
</evidence>
<name>A0ABU0C5E8_9BRAD</name>
<proteinExistence type="inferred from homology"/>
<dbReference type="InterPro" id="IPR015375">
    <property type="entry name" value="NADH_PPase-like_N"/>
</dbReference>
<dbReference type="InterPro" id="IPR050241">
    <property type="entry name" value="NAD-cap_RNA_hydrolase_NudC"/>
</dbReference>
<evidence type="ECO:0000256" key="7">
    <source>
        <dbReference type="ARBA" id="ARBA00022842"/>
    </source>
</evidence>
<dbReference type="Pfam" id="PF00293">
    <property type="entry name" value="NUDIX"/>
    <property type="match status" value="1"/>
</dbReference>
<gene>
    <name evidence="11" type="ORF">J2R99_001013</name>
</gene>
<dbReference type="CDD" id="cd03429">
    <property type="entry name" value="NUDIX_NADH_pyrophosphatase_Nudt13"/>
    <property type="match status" value="1"/>
</dbReference>
<dbReference type="EC" id="3.6.1.22" evidence="4"/>
<dbReference type="SUPFAM" id="SSF55811">
    <property type="entry name" value="Nudix"/>
    <property type="match status" value="1"/>
</dbReference>
<evidence type="ECO:0000259" key="10">
    <source>
        <dbReference type="PROSITE" id="PS51462"/>
    </source>
</evidence>
<comment type="caution">
    <text evidence="11">The sequence shown here is derived from an EMBL/GenBank/DDBJ whole genome shotgun (WGS) entry which is preliminary data.</text>
</comment>
<dbReference type="NCBIfam" id="NF001299">
    <property type="entry name" value="PRK00241.1"/>
    <property type="match status" value="1"/>
</dbReference>
<keyword evidence="7" id="KW-0460">Magnesium</keyword>
<organism evidence="11 12">
    <name type="scientific">Rhodopseudomonas julia</name>
    <dbReference type="NCBI Taxonomy" id="200617"/>
    <lineage>
        <taxon>Bacteria</taxon>
        <taxon>Pseudomonadati</taxon>
        <taxon>Pseudomonadota</taxon>
        <taxon>Alphaproteobacteria</taxon>
        <taxon>Hyphomicrobiales</taxon>
        <taxon>Nitrobacteraceae</taxon>
        <taxon>Rhodopseudomonas</taxon>
    </lineage>
</organism>
<keyword evidence="5" id="KW-0479">Metal-binding</keyword>
<comment type="cofactor">
    <cofactor evidence="1">
        <name>Mg(2+)</name>
        <dbReference type="ChEBI" id="CHEBI:18420"/>
    </cofactor>
</comment>
<accession>A0ABU0C5E8</accession>
<dbReference type="InterPro" id="IPR015797">
    <property type="entry name" value="NUDIX_hydrolase-like_dom_sf"/>
</dbReference>
<dbReference type="PANTHER" id="PTHR42904:SF6">
    <property type="entry name" value="NAD-CAPPED RNA HYDROLASE NUDT12"/>
    <property type="match status" value="1"/>
</dbReference>
<feature type="domain" description="Nudix hydrolase" evidence="10">
    <location>
        <begin position="173"/>
        <end position="309"/>
    </location>
</feature>
<keyword evidence="8" id="KW-0520">NAD</keyword>
<comment type="similarity">
    <text evidence="3">Belongs to the Nudix hydrolase family. NudC subfamily.</text>
</comment>
<dbReference type="Pfam" id="PF09297">
    <property type="entry name" value="Zn_ribbon_NUD"/>
    <property type="match status" value="1"/>
</dbReference>
<dbReference type="RefSeq" id="WP_307153388.1">
    <property type="nucleotide sequence ID" value="NZ_JAUSUK010000001.1"/>
</dbReference>
<evidence type="ECO:0000256" key="5">
    <source>
        <dbReference type="ARBA" id="ARBA00022723"/>
    </source>
</evidence>